<dbReference type="InterPro" id="IPR037121">
    <property type="entry name" value="Ribosomal_bL25_C"/>
</dbReference>
<comment type="caution">
    <text evidence="9">The sequence shown here is derived from an EMBL/GenBank/DDBJ whole genome shotgun (WGS) entry which is preliminary data.</text>
</comment>
<evidence type="ECO:0000256" key="4">
    <source>
        <dbReference type="ARBA" id="ARBA00023274"/>
    </source>
</evidence>
<dbReference type="InterPro" id="IPR029751">
    <property type="entry name" value="Ribosomal_L25_dom"/>
</dbReference>
<keyword evidence="1 5" id="KW-0699">rRNA-binding</keyword>
<feature type="domain" description="Large ribosomal subunit protein bL25 beta" evidence="8">
    <location>
        <begin position="98"/>
        <end position="181"/>
    </location>
</feature>
<feature type="region of interest" description="Disordered" evidence="6">
    <location>
        <begin position="202"/>
        <end position="229"/>
    </location>
</feature>
<gene>
    <name evidence="5" type="primary">rplY</name>
    <name evidence="5" type="synonym">ctc</name>
    <name evidence="9" type="ORF">A3C06_03210</name>
</gene>
<organism evidence="9 10">
    <name type="scientific">Candidatus Taylorbacteria bacterium RIFCSPHIGHO2_02_FULL_46_13</name>
    <dbReference type="NCBI Taxonomy" id="1802312"/>
    <lineage>
        <taxon>Bacteria</taxon>
        <taxon>Candidatus Tayloriibacteriota</taxon>
    </lineage>
</organism>
<evidence type="ECO:0000256" key="6">
    <source>
        <dbReference type="SAM" id="MobiDB-lite"/>
    </source>
</evidence>
<evidence type="ECO:0000256" key="2">
    <source>
        <dbReference type="ARBA" id="ARBA00022884"/>
    </source>
</evidence>
<feature type="domain" description="Large ribosomal subunit protein bL25 L25" evidence="7">
    <location>
        <begin position="4"/>
        <end position="89"/>
    </location>
</feature>
<evidence type="ECO:0000313" key="9">
    <source>
        <dbReference type="EMBL" id="OHA26559.1"/>
    </source>
</evidence>
<comment type="subunit">
    <text evidence="5">Part of the 50S ribosomal subunit; part of the 5S rRNA/L5/L18/L25 subcomplex. Contacts the 5S rRNA. Binds to the 5S rRNA independently of L5 and L18.</text>
</comment>
<keyword evidence="4 5" id="KW-0687">Ribonucleoprotein</keyword>
<dbReference type="PANTHER" id="PTHR33284:SF1">
    <property type="entry name" value="RIBOSOMAL PROTEIN L25_GLN-TRNA SYNTHETASE, ANTI-CODON-BINDING DOMAIN-CONTAINING PROTEIN"/>
    <property type="match status" value="1"/>
</dbReference>
<evidence type="ECO:0000256" key="1">
    <source>
        <dbReference type="ARBA" id="ARBA00022730"/>
    </source>
</evidence>
<keyword evidence="3 5" id="KW-0689">Ribosomal protein</keyword>
<dbReference type="Gene3D" id="2.170.120.20">
    <property type="entry name" value="Ribosomal protein L25, beta domain"/>
    <property type="match status" value="1"/>
</dbReference>
<comment type="function">
    <text evidence="5">This is one of the proteins that binds to the 5S RNA in the ribosome where it forms part of the central protuberance.</text>
</comment>
<dbReference type="Pfam" id="PF14693">
    <property type="entry name" value="Ribosomal_TL5_C"/>
    <property type="match status" value="1"/>
</dbReference>
<dbReference type="InterPro" id="IPR011035">
    <property type="entry name" value="Ribosomal_bL25/Gln-tRNA_synth"/>
</dbReference>
<dbReference type="NCBIfam" id="TIGR00731">
    <property type="entry name" value="bL25_bact_ctc"/>
    <property type="match status" value="1"/>
</dbReference>
<dbReference type="AlphaFoldDB" id="A0A1G2MTK7"/>
<dbReference type="Gene3D" id="2.40.240.10">
    <property type="entry name" value="Ribosomal Protein L25, Chain P"/>
    <property type="match status" value="1"/>
</dbReference>
<dbReference type="GO" id="GO:0022625">
    <property type="term" value="C:cytosolic large ribosomal subunit"/>
    <property type="evidence" value="ECO:0007669"/>
    <property type="project" value="TreeGrafter"/>
</dbReference>
<dbReference type="SUPFAM" id="SSF50715">
    <property type="entry name" value="Ribosomal protein L25-like"/>
    <property type="match status" value="1"/>
</dbReference>
<dbReference type="GO" id="GO:0006412">
    <property type="term" value="P:translation"/>
    <property type="evidence" value="ECO:0007669"/>
    <property type="project" value="UniProtKB-UniRule"/>
</dbReference>
<dbReference type="InterPro" id="IPR020056">
    <property type="entry name" value="Rbsml_bL25/Gln-tRNA_synth_N"/>
</dbReference>
<name>A0A1G2MTK7_9BACT</name>
<accession>A0A1G2MTK7</accession>
<dbReference type="CDD" id="cd00495">
    <property type="entry name" value="Ribosomal_L25_TL5_CTC"/>
    <property type="match status" value="1"/>
</dbReference>
<dbReference type="InterPro" id="IPR020930">
    <property type="entry name" value="Ribosomal_uL5_bac-type"/>
</dbReference>
<evidence type="ECO:0000259" key="7">
    <source>
        <dbReference type="Pfam" id="PF01386"/>
    </source>
</evidence>
<keyword evidence="2 5" id="KW-0694">RNA-binding</keyword>
<dbReference type="Proteomes" id="UP000177565">
    <property type="component" value="Unassembled WGS sequence"/>
</dbReference>
<evidence type="ECO:0000313" key="10">
    <source>
        <dbReference type="Proteomes" id="UP000177565"/>
    </source>
</evidence>
<dbReference type="EMBL" id="MHRQ01000020">
    <property type="protein sequence ID" value="OHA26559.1"/>
    <property type="molecule type" value="Genomic_DNA"/>
</dbReference>
<dbReference type="GO" id="GO:0008097">
    <property type="term" value="F:5S rRNA binding"/>
    <property type="evidence" value="ECO:0007669"/>
    <property type="project" value="InterPro"/>
</dbReference>
<evidence type="ECO:0000256" key="5">
    <source>
        <dbReference type="HAMAP-Rule" id="MF_01334"/>
    </source>
</evidence>
<proteinExistence type="inferred from homology"/>
<reference evidence="9 10" key="1">
    <citation type="journal article" date="2016" name="Nat. Commun.">
        <title>Thousands of microbial genomes shed light on interconnected biogeochemical processes in an aquifer system.</title>
        <authorList>
            <person name="Anantharaman K."/>
            <person name="Brown C.T."/>
            <person name="Hug L.A."/>
            <person name="Sharon I."/>
            <person name="Castelle C.J."/>
            <person name="Probst A.J."/>
            <person name="Thomas B.C."/>
            <person name="Singh A."/>
            <person name="Wilkins M.J."/>
            <person name="Karaoz U."/>
            <person name="Brodie E.L."/>
            <person name="Williams K.H."/>
            <person name="Hubbard S.S."/>
            <person name="Banfield J.F."/>
        </authorList>
    </citation>
    <scope>NUCLEOTIDE SEQUENCE [LARGE SCALE GENOMIC DNA]</scope>
</reference>
<dbReference type="PANTHER" id="PTHR33284">
    <property type="entry name" value="RIBOSOMAL PROTEIN L25/GLN-TRNA SYNTHETASE, ANTI-CODON-BINDING DOMAIN-CONTAINING PROTEIN"/>
    <property type="match status" value="1"/>
</dbReference>
<protein>
    <recommendedName>
        <fullName evidence="5">Large ribosomal subunit protein bL25</fullName>
    </recommendedName>
    <alternativeName>
        <fullName evidence="5">General stress protein CTC</fullName>
    </alternativeName>
</protein>
<dbReference type="InterPro" id="IPR020057">
    <property type="entry name" value="Ribosomal_bL25_b-dom"/>
</dbReference>
<dbReference type="GO" id="GO:0003735">
    <property type="term" value="F:structural constituent of ribosome"/>
    <property type="evidence" value="ECO:0007669"/>
    <property type="project" value="InterPro"/>
</dbReference>
<dbReference type="Pfam" id="PF01386">
    <property type="entry name" value="Ribosomal_L25p"/>
    <property type="match status" value="1"/>
</dbReference>
<dbReference type="STRING" id="1802312.A3C06_03210"/>
<dbReference type="InterPro" id="IPR001021">
    <property type="entry name" value="Ribosomal_bL25_long"/>
</dbReference>
<sequence length="229" mass="24920">MFVLDAQKRDVKKSPVKMRRDGLVPAVFYGRKEKSTAISIQKKDFLKVWKGAGESSIITIKQDDGSEHQALIQDVDRDPVTGSPIHADFYVIEKDRRLKIKVPIEFLGVSPAVKDLGGILVKVTHELEIESLPKDLPHNISVDISVLVDLKSQILAKDLTLSAGVTLITGAEDVIAAIAEAKIEEEKPPEAIDLSSIEVEKKGKEVKEGEGEENAVTPVAAPAKGKEAK</sequence>
<evidence type="ECO:0000256" key="3">
    <source>
        <dbReference type="ARBA" id="ARBA00022980"/>
    </source>
</evidence>
<dbReference type="HAMAP" id="MF_01334">
    <property type="entry name" value="Ribosomal_bL25_CTC"/>
    <property type="match status" value="1"/>
</dbReference>
<comment type="similarity">
    <text evidence="5">Belongs to the bacterial ribosomal protein bL25 family. CTC subfamily.</text>
</comment>
<evidence type="ECO:0000259" key="8">
    <source>
        <dbReference type="Pfam" id="PF14693"/>
    </source>
</evidence>